<evidence type="ECO:0000313" key="3">
    <source>
        <dbReference type="Proteomes" id="UP000001861"/>
    </source>
</evidence>
<accession>A8N2Q1</accession>
<dbReference type="RefSeq" id="XP_001829185.1">
    <property type="nucleotide sequence ID" value="XM_001829133.2"/>
</dbReference>
<dbReference type="EMBL" id="AACS02000001">
    <property type="protein sequence ID" value="EAU92820.1"/>
    <property type="molecule type" value="Genomic_DNA"/>
</dbReference>
<dbReference type="VEuPathDB" id="FungiDB:CC1G_01865"/>
<gene>
    <name evidence="2" type="ORF">CC1G_01865</name>
</gene>
<comment type="caution">
    <text evidence="2">The sequence shown here is derived from an EMBL/GenBank/DDBJ whole genome shotgun (WGS) entry which is preliminary data.</text>
</comment>
<evidence type="ECO:0000313" key="2">
    <source>
        <dbReference type="EMBL" id="EAU92820.1"/>
    </source>
</evidence>
<organism evidence="2 3">
    <name type="scientific">Coprinopsis cinerea (strain Okayama-7 / 130 / ATCC MYA-4618 / FGSC 9003)</name>
    <name type="common">Inky cap fungus</name>
    <name type="synonym">Hormographiella aspergillata</name>
    <dbReference type="NCBI Taxonomy" id="240176"/>
    <lineage>
        <taxon>Eukaryota</taxon>
        <taxon>Fungi</taxon>
        <taxon>Dikarya</taxon>
        <taxon>Basidiomycota</taxon>
        <taxon>Agaricomycotina</taxon>
        <taxon>Agaricomycetes</taxon>
        <taxon>Agaricomycetidae</taxon>
        <taxon>Agaricales</taxon>
        <taxon>Agaricineae</taxon>
        <taxon>Psathyrellaceae</taxon>
        <taxon>Coprinopsis</taxon>
    </lineage>
</organism>
<dbReference type="KEGG" id="cci:CC1G_01865"/>
<proteinExistence type="predicted"/>
<keyword evidence="1" id="KW-0812">Transmembrane</keyword>
<evidence type="ECO:0000256" key="1">
    <source>
        <dbReference type="SAM" id="Phobius"/>
    </source>
</evidence>
<keyword evidence="3" id="KW-1185">Reference proteome</keyword>
<keyword evidence="1" id="KW-1133">Transmembrane helix</keyword>
<dbReference type="OrthoDB" id="2853312at2759"/>
<dbReference type="GeneID" id="6005611"/>
<name>A8N2Q1_COPC7</name>
<protein>
    <submittedName>
        <fullName evidence="2">Uncharacterized protein</fullName>
    </submittedName>
</protein>
<dbReference type="Proteomes" id="UP000001861">
    <property type="component" value="Unassembled WGS sequence"/>
</dbReference>
<feature type="transmembrane region" description="Helical" evidence="1">
    <location>
        <begin position="12"/>
        <end position="31"/>
    </location>
</feature>
<sequence length="54" mass="6266">MYYLWLSRYKTLALWAGLETLFIGLAVRSYYKPVPGMIKPQPAFARARHQLAHA</sequence>
<dbReference type="InParanoid" id="A8N2Q1"/>
<dbReference type="AlphaFoldDB" id="A8N2Q1"/>
<reference evidence="2 3" key="1">
    <citation type="journal article" date="2010" name="Proc. Natl. Acad. Sci. U.S.A.">
        <title>Insights into evolution of multicellular fungi from the assembled chromosomes of the mushroom Coprinopsis cinerea (Coprinus cinereus).</title>
        <authorList>
            <person name="Stajich J.E."/>
            <person name="Wilke S.K."/>
            <person name="Ahren D."/>
            <person name="Au C.H."/>
            <person name="Birren B.W."/>
            <person name="Borodovsky M."/>
            <person name="Burns C."/>
            <person name="Canback B."/>
            <person name="Casselton L.A."/>
            <person name="Cheng C.K."/>
            <person name="Deng J."/>
            <person name="Dietrich F.S."/>
            <person name="Fargo D.C."/>
            <person name="Farman M.L."/>
            <person name="Gathman A.C."/>
            <person name="Goldberg J."/>
            <person name="Guigo R."/>
            <person name="Hoegger P.J."/>
            <person name="Hooker J.B."/>
            <person name="Huggins A."/>
            <person name="James T.Y."/>
            <person name="Kamada T."/>
            <person name="Kilaru S."/>
            <person name="Kodira C."/>
            <person name="Kues U."/>
            <person name="Kupfer D."/>
            <person name="Kwan H.S."/>
            <person name="Lomsadze A."/>
            <person name="Li W."/>
            <person name="Lilly W.W."/>
            <person name="Ma L.J."/>
            <person name="Mackey A.J."/>
            <person name="Manning G."/>
            <person name="Martin F."/>
            <person name="Muraguchi H."/>
            <person name="Natvig D.O."/>
            <person name="Palmerini H."/>
            <person name="Ramesh M.A."/>
            <person name="Rehmeyer C.J."/>
            <person name="Roe B.A."/>
            <person name="Shenoy N."/>
            <person name="Stanke M."/>
            <person name="Ter-Hovhannisyan V."/>
            <person name="Tunlid A."/>
            <person name="Velagapudi R."/>
            <person name="Vision T.J."/>
            <person name="Zeng Q."/>
            <person name="Zolan M.E."/>
            <person name="Pukkila P.J."/>
        </authorList>
    </citation>
    <scope>NUCLEOTIDE SEQUENCE [LARGE SCALE GENOMIC DNA]</scope>
    <source>
        <strain evidence="3">Okayama-7 / 130 / ATCC MYA-4618 / FGSC 9003</strain>
    </source>
</reference>
<keyword evidence="1" id="KW-0472">Membrane</keyword>